<dbReference type="Pfam" id="PF00100">
    <property type="entry name" value="Zona_pellucida"/>
    <property type="match status" value="1"/>
</dbReference>
<dbReference type="Gene3D" id="2.60.40.4100">
    <property type="entry name" value="Zona pellucida, ZP-C domain"/>
    <property type="match status" value="1"/>
</dbReference>
<dbReference type="InterPro" id="IPR055355">
    <property type="entry name" value="ZP-C"/>
</dbReference>
<dbReference type="EMBL" id="JAOTOJ010000018">
    <property type="protein sequence ID" value="KAK9391678.1"/>
    <property type="molecule type" value="Genomic_DNA"/>
</dbReference>
<evidence type="ECO:0000313" key="5">
    <source>
        <dbReference type="EMBL" id="KAK9391678.1"/>
    </source>
</evidence>
<dbReference type="InterPro" id="IPR001507">
    <property type="entry name" value="ZP_dom"/>
</dbReference>
<keyword evidence="1" id="KW-1015">Disulfide bond</keyword>
<dbReference type="PANTHER" id="PTHR11576">
    <property type="entry name" value="ZONA PELLUCIDA SPERM-BINDING PROTEIN 3"/>
    <property type="match status" value="1"/>
</dbReference>
<name>A0AAW1APC1_CROAD</name>
<keyword evidence="2" id="KW-0472">Membrane</keyword>
<proteinExistence type="predicted"/>
<keyword evidence="6" id="KW-1185">Reference proteome</keyword>
<evidence type="ECO:0000256" key="2">
    <source>
        <dbReference type="SAM" id="Phobius"/>
    </source>
</evidence>
<comment type="caution">
    <text evidence="5">The sequence shown here is derived from an EMBL/GenBank/DDBJ whole genome shotgun (WGS) entry which is preliminary data.</text>
</comment>
<dbReference type="FunFam" id="2.60.40.4100:FF:000002">
    <property type="entry name" value="Zona pellucida sperm-binding protein 3"/>
    <property type="match status" value="1"/>
</dbReference>
<reference evidence="5 6" key="1">
    <citation type="journal article" date="2024" name="Proc. Natl. Acad. Sci. U.S.A.">
        <title>The genetic regulatory architecture and epigenomic basis for age-related changes in rattlesnake venom.</title>
        <authorList>
            <person name="Hogan M.P."/>
            <person name="Holding M.L."/>
            <person name="Nystrom G.S."/>
            <person name="Colston T.J."/>
            <person name="Bartlett D.A."/>
            <person name="Mason A.J."/>
            <person name="Ellsworth S.A."/>
            <person name="Rautsaw R.M."/>
            <person name="Lawrence K.C."/>
            <person name="Strickland J.L."/>
            <person name="He B."/>
            <person name="Fraser P."/>
            <person name="Margres M.J."/>
            <person name="Gilbert D.M."/>
            <person name="Gibbs H.L."/>
            <person name="Parkinson C.L."/>
            <person name="Rokyta D.R."/>
        </authorList>
    </citation>
    <scope>NUCLEOTIDE SEQUENCE [LARGE SCALE GENOMIC DNA]</scope>
    <source>
        <strain evidence="5">DRR0105</strain>
    </source>
</reference>
<keyword evidence="3" id="KW-0732">Signal</keyword>
<dbReference type="GO" id="GO:2000344">
    <property type="term" value="P:positive regulation of acrosome reaction"/>
    <property type="evidence" value="ECO:0007669"/>
    <property type="project" value="TreeGrafter"/>
</dbReference>
<dbReference type="GO" id="GO:0007339">
    <property type="term" value="P:binding of sperm to zona pellucida"/>
    <property type="evidence" value="ECO:0007669"/>
    <property type="project" value="TreeGrafter"/>
</dbReference>
<keyword evidence="2" id="KW-0812">Transmembrane</keyword>
<evidence type="ECO:0000256" key="3">
    <source>
        <dbReference type="SAM" id="SignalP"/>
    </source>
</evidence>
<keyword evidence="2" id="KW-1133">Transmembrane helix</keyword>
<feature type="chain" id="PRO_5043676673" description="ZP domain-containing protein" evidence="3">
    <location>
        <begin position="24"/>
        <end position="378"/>
    </location>
</feature>
<evidence type="ECO:0000313" key="6">
    <source>
        <dbReference type="Proteomes" id="UP001474421"/>
    </source>
</evidence>
<dbReference type="PANTHER" id="PTHR11576:SF14">
    <property type="entry name" value="ZP DOMAIN-CONTAINING PROTEIN"/>
    <property type="match status" value="1"/>
</dbReference>
<dbReference type="GO" id="GO:0031012">
    <property type="term" value="C:extracellular matrix"/>
    <property type="evidence" value="ECO:0007669"/>
    <property type="project" value="TreeGrafter"/>
</dbReference>
<dbReference type="GO" id="GO:0035803">
    <property type="term" value="P:egg coat formation"/>
    <property type="evidence" value="ECO:0007669"/>
    <property type="project" value="TreeGrafter"/>
</dbReference>
<dbReference type="GO" id="GO:0032190">
    <property type="term" value="F:acrosin binding"/>
    <property type="evidence" value="ECO:0007669"/>
    <property type="project" value="TreeGrafter"/>
</dbReference>
<organism evidence="5 6">
    <name type="scientific">Crotalus adamanteus</name>
    <name type="common">Eastern diamondback rattlesnake</name>
    <dbReference type="NCBI Taxonomy" id="8729"/>
    <lineage>
        <taxon>Eukaryota</taxon>
        <taxon>Metazoa</taxon>
        <taxon>Chordata</taxon>
        <taxon>Craniata</taxon>
        <taxon>Vertebrata</taxon>
        <taxon>Euteleostomi</taxon>
        <taxon>Lepidosauria</taxon>
        <taxon>Squamata</taxon>
        <taxon>Bifurcata</taxon>
        <taxon>Unidentata</taxon>
        <taxon>Episquamata</taxon>
        <taxon>Toxicofera</taxon>
        <taxon>Serpentes</taxon>
        <taxon>Colubroidea</taxon>
        <taxon>Viperidae</taxon>
        <taxon>Crotalinae</taxon>
        <taxon>Crotalus</taxon>
    </lineage>
</organism>
<evidence type="ECO:0000256" key="1">
    <source>
        <dbReference type="ARBA" id="ARBA00023157"/>
    </source>
</evidence>
<protein>
    <recommendedName>
        <fullName evidence="4">ZP domain-containing protein</fullName>
    </recommendedName>
</protein>
<dbReference type="InterPro" id="IPR042235">
    <property type="entry name" value="ZP-C_dom"/>
</dbReference>
<dbReference type="Proteomes" id="UP001474421">
    <property type="component" value="Unassembled WGS sequence"/>
</dbReference>
<feature type="transmembrane region" description="Helical" evidence="2">
    <location>
        <begin position="293"/>
        <end position="322"/>
    </location>
</feature>
<feature type="signal peptide" evidence="3">
    <location>
        <begin position="1"/>
        <end position="23"/>
    </location>
</feature>
<dbReference type="AlphaFoldDB" id="A0AAW1APC1"/>
<dbReference type="PROSITE" id="PS51034">
    <property type="entry name" value="ZP_2"/>
    <property type="match status" value="1"/>
</dbReference>
<evidence type="ECO:0000259" key="4">
    <source>
        <dbReference type="PROSITE" id="PS51034"/>
    </source>
</evidence>
<feature type="domain" description="ZP" evidence="4">
    <location>
        <begin position="1"/>
        <end position="225"/>
    </location>
</feature>
<gene>
    <name evidence="5" type="ORF">NXF25_018067</name>
</gene>
<sequence length="378" mass="42291">MMLCRRGLYGIWGVLLLATQVLAQGNGLFSPVTAPSNFPETTEEMGFFKKVYHAARGLMWRDFHSATKLTASPDRKPMESHFLQTVEFDANLTFSLRVLNEDFTVEAAPEVHVEGAVIHLEASIQASPGVFPKLFIEECYGADTPHRSHARRIDIIVNNHGCLHAGDPEVTWFRKTDSSIIFKLPAFLMKDDSEEIYLHCLLTAWSQKLPTSPGKKMCIFDGASSRWKNLDELSKSSTCNCCDGYCPQEPPPHGILKVFLGEGISHRELLGPLKVHKEDASWLEGKCQTMKRMLLVSVAFVCSCILAAFFVGVLVALILAVLRYSGTVARLRRPRNQKEQPFHTELQTVLGACIETEEIEKESSVDYCKLNGDTPEKE</sequence>
<accession>A0AAW1APC1</accession>